<dbReference type="AlphaFoldDB" id="N1W4A8"/>
<evidence type="ECO:0000256" key="1">
    <source>
        <dbReference type="SAM" id="Phobius"/>
    </source>
</evidence>
<accession>N1W4A8</accession>
<dbReference type="EMBL" id="AOGY02000072">
    <property type="protein sequence ID" value="EMY68305.1"/>
    <property type="molecule type" value="Genomic_DNA"/>
</dbReference>
<feature type="transmembrane region" description="Helical" evidence="1">
    <location>
        <begin position="20"/>
        <end position="37"/>
    </location>
</feature>
<reference evidence="2 3" key="1">
    <citation type="submission" date="2013-03" db="EMBL/GenBank/DDBJ databases">
        <authorList>
            <person name="Harkins D.M."/>
            <person name="Durkin A.S."/>
            <person name="Brinkac L.M."/>
            <person name="Haft D.H."/>
            <person name="Selengut J.D."/>
            <person name="Sanka R."/>
            <person name="DePew J."/>
            <person name="Purushe J."/>
            <person name="Galloway R.L."/>
            <person name="Vinetz J.M."/>
            <person name="Sutton G.G."/>
            <person name="Nierman W.C."/>
            <person name="Fouts D.E."/>
        </authorList>
    </citation>
    <scope>NUCLEOTIDE SEQUENCE [LARGE SCALE GENOMIC DNA]</scope>
    <source>
        <strain evidence="2 3">Waz Holland</strain>
    </source>
</reference>
<sequence length="40" mass="4791">MKRLLIDGRNYNETFQVVSFSFYHSLSVCFLSMYFVSEKC</sequence>
<protein>
    <submittedName>
        <fullName evidence="2">Uncharacterized protein</fullName>
    </submittedName>
</protein>
<keyword evidence="1" id="KW-0812">Transmembrane</keyword>
<dbReference type="Proteomes" id="UP000012227">
    <property type="component" value="Unassembled WGS sequence"/>
</dbReference>
<keyword evidence="1" id="KW-0472">Membrane</keyword>
<comment type="caution">
    <text evidence="2">The sequence shown here is derived from an EMBL/GenBank/DDBJ whole genome shotgun (WGS) entry which is preliminary data.</text>
</comment>
<name>N1W4A8_9LEPT</name>
<proteinExistence type="predicted"/>
<organism evidence="2 3">
    <name type="scientific">Leptospira vanthielii serovar Holland str. Waz Holland = ATCC 700522</name>
    <dbReference type="NCBI Taxonomy" id="1218591"/>
    <lineage>
        <taxon>Bacteria</taxon>
        <taxon>Pseudomonadati</taxon>
        <taxon>Spirochaetota</taxon>
        <taxon>Spirochaetia</taxon>
        <taxon>Leptospirales</taxon>
        <taxon>Leptospiraceae</taxon>
        <taxon>Leptospira</taxon>
    </lineage>
</organism>
<evidence type="ECO:0000313" key="3">
    <source>
        <dbReference type="Proteomes" id="UP000012227"/>
    </source>
</evidence>
<gene>
    <name evidence="2" type="ORF">LEP1GSC199_0989</name>
</gene>
<keyword evidence="1" id="KW-1133">Transmembrane helix</keyword>
<evidence type="ECO:0000313" key="2">
    <source>
        <dbReference type="EMBL" id="EMY68305.1"/>
    </source>
</evidence>